<evidence type="ECO:0000313" key="2">
    <source>
        <dbReference type="Proteomes" id="UP000256708"/>
    </source>
</evidence>
<reference evidence="2" key="1">
    <citation type="submission" date="2018-08" db="EMBL/GenBank/DDBJ databases">
        <authorList>
            <person name="Liu Z.-W."/>
            <person name="Du Z.-J."/>
        </authorList>
    </citation>
    <scope>NUCLEOTIDE SEQUENCE [LARGE SCALE GENOMIC DNA]</scope>
    <source>
        <strain evidence="2">H4X</strain>
    </source>
</reference>
<dbReference type="RefSeq" id="WP_115563997.1">
    <property type="nucleotide sequence ID" value="NZ_QRGR01000003.1"/>
</dbReference>
<keyword evidence="2" id="KW-1185">Reference proteome</keyword>
<evidence type="ECO:0000313" key="1">
    <source>
        <dbReference type="EMBL" id="RDV16723.1"/>
    </source>
</evidence>
<dbReference type="AlphaFoldDB" id="A0A3D8LH13"/>
<sequence length="85" mass="9298">MTQREVTDEQNTTWTCVQAYAGLDKEASEKATELAENDNGTVPVVCTPSGGAQSVRPGLPKNWFEKLSDNELLSEIAAAQEKRQD</sequence>
<dbReference type="OrthoDB" id="531817at2"/>
<name>A0A3D8LH13_9BACT</name>
<gene>
    <name evidence="1" type="ORF">DXT99_02765</name>
</gene>
<protein>
    <submittedName>
        <fullName evidence="1">Uncharacterized protein</fullName>
    </submittedName>
</protein>
<accession>A0A3D8LH13</accession>
<organism evidence="1 2">
    <name type="scientific">Pontibacter diazotrophicus</name>
    <dbReference type="NCBI Taxonomy" id="1400979"/>
    <lineage>
        <taxon>Bacteria</taxon>
        <taxon>Pseudomonadati</taxon>
        <taxon>Bacteroidota</taxon>
        <taxon>Cytophagia</taxon>
        <taxon>Cytophagales</taxon>
        <taxon>Hymenobacteraceae</taxon>
        <taxon>Pontibacter</taxon>
    </lineage>
</organism>
<proteinExistence type="predicted"/>
<dbReference type="EMBL" id="QRGR01000003">
    <property type="protein sequence ID" value="RDV16723.1"/>
    <property type="molecule type" value="Genomic_DNA"/>
</dbReference>
<dbReference type="Proteomes" id="UP000256708">
    <property type="component" value="Unassembled WGS sequence"/>
</dbReference>
<comment type="caution">
    <text evidence="1">The sequence shown here is derived from an EMBL/GenBank/DDBJ whole genome shotgun (WGS) entry which is preliminary data.</text>
</comment>